<evidence type="ECO:0000256" key="1">
    <source>
        <dbReference type="ARBA" id="ARBA00004370"/>
    </source>
</evidence>
<dbReference type="Proteomes" id="UP001458880">
    <property type="component" value="Unassembled WGS sequence"/>
</dbReference>
<keyword evidence="3 5" id="KW-1133">Transmembrane helix</keyword>
<keyword evidence="4 5" id="KW-0472">Membrane</keyword>
<dbReference type="PANTHER" id="PTHR48021:SF1">
    <property type="entry name" value="GH07001P-RELATED"/>
    <property type="match status" value="1"/>
</dbReference>
<comment type="subcellular location">
    <subcellularLocation>
        <location evidence="1">Membrane</location>
    </subcellularLocation>
</comment>
<dbReference type="InterPro" id="IPR036259">
    <property type="entry name" value="MFS_trans_sf"/>
</dbReference>
<evidence type="ECO:0000256" key="4">
    <source>
        <dbReference type="ARBA" id="ARBA00023136"/>
    </source>
</evidence>
<sequence length="366" mass="41650">MSFVLVIQLRVTMLNNRNYSESRYTQKNLPGPYSMTEEVLQERAKKVNAGRFITQAYAGVVASVSSVSFGTVLGWSSPAIRIAIDKVYRGQETLNPAFDLSWVASLGPLGCALGVPVWSYFNIKLGPRKTMLIQSPLLLLTWALIANAEEHVEGKDINLELAMRFFCGFFAISNRICGESLLQDAVHRHYLMRMVIPYRSSVNLGVLITYCLAYSISEQYFAIVNCVIVVIHFILLVISPESPVYLYDKNLKKAEASLAWYRGKSNIYVEMRNIKKDSDIRKLDQAARLWHGTGANPIFTWRCGISRKTRTSENSIKLLTSKSHGDHNYGELCTSIFLLLHVSILQSCCNQSKNKRRKNWRKDWRF</sequence>
<dbReference type="Gene3D" id="1.20.1250.20">
    <property type="entry name" value="MFS general substrate transporter like domains"/>
    <property type="match status" value="1"/>
</dbReference>
<name>A0AAW1ISJ2_POPJA</name>
<feature type="transmembrane region" description="Helical" evidence="5">
    <location>
        <begin position="100"/>
        <end position="121"/>
    </location>
</feature>
<protein>
    <submittedName>
        <fullName evidence="6">Major Facilitator Superfamily</fullName>
    </submittedName>
</protein>
<dbReference type="PANTHER" id="PTHR48021">
    <property type="match status" value="1"/>
</dbReference>
<evidence type="ECO:0000256" key="2">
    <source>
        <dbReference type="ARBA" id="ARBA00022692"/>
    </source>
</evidence>
<evidence type="ECO:0000256" key="3">
    <source>
        <dbReference type="ARBA" id="ARBA00022989"/>
    </source>
</evidence>
<evidence type="ECO:0000313" key="7">
    <source>
        <dbReference type="Proteomes" id="UP001458880"/>
    </source>
</evidence>
<keyword evidence="7" id="KW-1185">Reference proteome</keyword>
<gene>
    <name evidence="6" type="ORF">QE152_g35127</name>
</gene>
<dbReference type="GO" id="GO:0016020">
    <property type="term" value="C:membrane"/>
    <property type="evidence" value="ECO:0007669"/>
    <property type="project" value="UniProtKB-SubCell"/>
</dbReference>
<dbReference type="EMBL" id="JASPKY010000580">
    <property type="protein sequence ID" value="KAK9692483.1"/>
    <property type="molecule type" value="Genomic_DNA"/>
</dbReference>
<dbReference type="SUPFAM" id="SSF103473">
    <property type="entry name" value="MFS general substrate transporter"/>
    <property type="match status" value="1"/>
</dbReference>
<dbReference type="InterPro" id="IPR050549">
    <property type="entry name" value="MFS_Trehalose_Transporter"/>
</dbReference>
<dbReference type="Pfam" id="PF00083">
    <property type="entry name" value="Sugar_tr"/>
    <property type="match status" value="1"/>
</dbReference>
<feature type="transmembrane region" description="Helical" evidence="5">
    <location>
        <begin position="222"/>
        <end position="239"/>
    </location>
</feature>
<organism evidence="6 7">
    <name type="scientific">Popillia japonica</name>
    <name type="common">Japanese beetle</name>
    <dbReference type="NCBI Taxonomy" id="7064"/>
    <lineage>
        <taxon>Eukaryota</taxon>
        <taxon>Metazoa</taxon>
        <taxon>Ecdysozoa</taxon>
        <taxon>Arthropoda</taxon>
        <taxon>Hexapoda</taxon>
        <taxon>Insecta</taxon>
        <taxon>Pterygota</taxon>
        <taxon>Neoptera</taxon>
        <taxon>Endopterygota</taxon>
        <taxon>Coleoptera</taxon>
        <taxon>Polyphaga</taxon>
        <taxon>Scarabaeiformia</taxon>
        <taxon>Scarabaeidae</taxon>
        <taxon>Rutelinae</taxon>
        <taxon>Popillia</taxon>
    </lineage>
</organism>
<dbReference type="InterPro" id="IPR005828">
    <property type="entry name" value="MFS_sugar_transport-like"/>
</dbReference>
<feature type="transmembrane region" description="Helical" evidence="5">
    <location>
        <begin position="196"/>
        <end position="216"/>
    </location>
</feature>
<keyword evidence="2 5" id="KW-0812">Transmembrane</keyword>
<proteinExistence type="predicted"/>
<dbReference type="GO" id="GO:0022857">
    <property type="term" value="F:transmembrane transporter activity"/>
    <property type="evidence" value="ECO:0007669"/>
    <property type="project" value="InterPro"/>
</dbReference>
<evidence type="ECO:0000256" key="5">
    <source>
        <dbReference type="SAM" id="Phobius"/>
    </source>
</evidence>
<dbReference type="AlphaFoldDB" id="A0AAW1ISJ2"/>
<evidence type="ECO:0000313" key="6">
    <source>
        <dbReference type="EMBL" id="KAK9692483.1"/>
    </source>
</evidence>
<reference evidence="6 7" key="1">
    <citation type="journal article" date="2024" name="BMC Genomics">
        <title>De novo assembly and annotation of Popillia japonica's genome with initial clues to its potential as an invasive pest.</title>
        <authorList>
            <person name="Cucini C."/>
            <person name="Boschi S."/>
            <person name="Funari R."/>
            <person name="Cardaioli E."/>
            <person name="Iannotti N."/>
            <person name="Marturano G."/>
            <person name="Paoli F."/>
            <person name="Bruttini M."/>
            <person name="Carapelli A."/>
            <person name="Frati F."/>
            <person name="Nardi F."/>
        </authorList>
    </citation>
    <scope>NUCLEOTIDE SEQUENCE [LARGE SCALE GENOMIC DNA]</scope>
    <source>
        <strain evidence="6">DMR45628</strain>
    </source>
</reference>
<accession>A0AAW1ISJ2</accession>
<comment type="caution">
    <text evidence="6">The sequence shown here is derived from an EMBL/GenBank/DDBJ whole genome shotgun (WGS) entry which is preliminary data.</text>
</comment>
<feature type="transmembrane region" description="Helical" evidence="5">
    <location>
        <begin position="56"/>
        <end position="80"/>
    </location>
</feature>